<feature type="region of interest" description="Disordered" evidence="2">
    <location>
        <begin position="178"/>
        <end position="271"/>
    </location>
</feature>
<feature type="compositionally biased region" description="Polar residues" evidence="2">
    <location>
        <begin position="190"/>
        <end position="208"/>
    </location>
</feature>
<evidence type="ECO:0000313" key="3">
    <source>
        <dbReference type="EMBL" id="PUU82550.1"/>
    </source>
</evidence>
<feature type="compositionally biased region" description="Pro residues" evidence="2">
    <location>
        <begin position="391"/>
        <end position="406"/>
    </location>
</feature>
<reference evidence="3 4" key="1">
    <citation type="submission" date="2017-04" db="EMBL/GenBank/DDBJ databases">
        <title>Draft genome sequence of Tuber borchii Vittad., a whitish edible truffle.</title>
        <authorList>
            <consortium name="DOE Joint Genome Institute"/>
            <person name="Murat C."/>
            <person name="Kuo A."/>
            <person name="Barry K.W."/>
            <person name="Clum A."/>
            <person name="Dockter R.B."/>
            <person name="Fauchery L."/>
            <person name="Iotti M."/>
            <person name="Kohler A."/>
            <person name="Labutti K."/>
            <person name="Lindquist E.A."/>
            <person name="Lipzen A."/>
            <person name="Ohm R.A."/>
            <person name="Wang M."/>
            <person name="Grigoriev I.V."/>
            <person name="Zambonelli A."/>
            <person name="Martin F.M."/>
        </authorList>
    </citation>
    <scope>NUCLEOTIDE SEQUENCE [LARGE SCALE GENOMIC DNA]</scope>
    <source>
        <strain evidence="3 4">Tbo3840</strain>
    </source>
</reference>
<dbReference type="GO" id="GO:0005737">
    <property type="term" value="C:cytoplasm"/>
    <property type="evidence" value="ECO:0007669"/>
    <property type="project" value="TreeGrafter"/>
</dbReference>
<feature type="compositionally biased region" description="Low complexity" evidence="2">
    <location>
        <begin position="380"/>
        <end position="390"/>
    </location>
</feature>
<feature type="region of interest" description="Disordered" evidence="2">
    <location>
        <begin position="380"/>
        <end position="421"/>
    </location>
</feature>
<feature type="compositionally biased region" description="Low complexity" evidence="2">
    <location>
        <begin position="332"/>
        <end position="342"/>
    </location>
</feature>
<evidence type="ECO:0008006" key="5">
    <source>
        <dbReference type="Google" id="ProtNLM"/>
    </source>
</evidence>
<feature type="compositionally biased region" description="Basic and acidic residues" evidence="2">
    <location>
        <begin position="546"/>
        <end position="565"/>
    </location>
</feature>
<feature type="compositionally biased region" description="Low complexity" evidence="2">
    <location>
        <begin position="19"/>
        <end position="45"/>
    </location>
</feature>
<dbReference type="Proteomes" id="UP000244722">
    <property type="component" value="Unassembled WGS sequence"/>
</dbReference>
<feature type="region of interest" description="Disordered" evidence="2">
    <location>
        <begin position="492"/>
        <end position="513"/>
    </location>
</feature>
<feature type="compositionally biased region" description="Basic and acidic residues" evidence="2">
    <location>
        <begin position="1"/>
        <end position="10"/>
    </location>
</feature>
<name>A0A2T7A4C9_TUBBO</name>
<evidence type="ECO:0000313" key="4">
    <source>
        <dbReference type="Proteomes" id="UP000244722"/>
    </source>
</evidence>
<evidence type="ECO:0000256" key="2">
    <source>
        <dbReference type="SAM" id="MobiDB-lite"/>
    </source>
</evidence>
<feature type="region of interest" description="Disordered" evidence="2">
    <location>
        <begin position="1"/>
        <end position="115"/>
    </location>
</feature>
<feature type="region of interest" description="Disordered" evidence="2">
    <location>
        <begin position="324"/>
        <end position="345"/>
    </location>
</feature>
<dbReference type="PANTHER" id="PTHR31315">
    <property type="entry name" value="PROTEIN SIP5"/>
    <property type="match status" value="1"/>
</dbReference>
<sequence>MGNASTKERSLTPPHGSHHQSSTNLSSSSRRGGPSGSGRLSSTLLGGAGDNGGGGGAGGGYSGRGRSRHGDGLFGLSGRETRERDREAEREARELRKAEREKERLKERERSLREESVDGGFLVTQGVYTGVEDFRDKIVRQLIIERRLAPFFKGLSDHESNWTDAQLVAAVKGLPIPSPSATPSIDDPLQSLTPPRSPGPSDSANNLTVPIASRSRSHSYTSETSNRSGTSTPTLNFGSRSRAKTVSISSPQNPTLASTASPPETNDPSRIVDGRPIEAVLYKNAVECPICFLYYPPYLNKTRCCDQEICSECFVQIKRPDPHLPEHHDDPNNPSSSNSSPDQLISEPATCPFCVEPEFGVIYSPPPFWRGIQYVTNAATASSEPNSTSSTPPPTTPVSPFPPPQSPGRRPAFSVTSPEVVTTDRIRPDWAQKLATARSHAARRAAAATALHTAAYLMSPPPASSSSAPPGNNTPNTLSSRRLIRRAQAELLTPPQPPPLPPSALASSSNNAGNTIATDYLSRRNRMVDLEEMMLLEAIRLSLQEEEQRKNKPAEGKGKSVERTDSSNNTPKVGSSSGADGGNGAEESASSGGLEGIFNFRSLEQMIAGQEARRQRQRLPTEEEEGGGGGDVGKGKGKDGSSSSGGGGGGGSNAGNAEDLRSAKGKIVDRS</sequence>
<feature type="compositionally biased region" description="Polar residues" evidence="2">
    <location>
        <begin position="218"/>
        <end position="268"/>
    </location>
</feature>
<feature type="region of interest" description="Disordered" evidence="2">
    <location>
        <begin position="458"/>
        <end position="478"/>
    </location>
</feature>
<dbReference type="CDD" id="cd24139">
    <property type="entry name" value="SIP5-like"/>
    <property type="match status" value="1"/>
</dbReference>
<dbReference type="PANTHER" id="PTHR31315:SF1">
    <property type="entry name" value="PROTEIN SIP5"/>
    <property type="match status" value="1"/>
</dbReference>
<dbReference type="AlphaFoldDB" id="A0A2T7A4C9"/>
<feature type="compositionally biased region" description="Basic and acidic residues" evidence="2">
    <location>
        <begin position="79"/>
        <end position="115"/>
    </location>
</feature>
<feature type="compositionally biased region" description="Gly residues" evidence="2">
    <location>
        <begin position="46"/>
        <end position="63"/>
    </location>
</feature>
<feature type="region of interest" description="Disordered" evidence="2">
    <location>
        <begin position="546"/>
        <end position="671"/>
    </location>
</feature>
<organism evidence="3 4">
    <name type="scientific">Tuber borchii</name>
    <name type="common">White truffle</name>
    <dbReference type="NCBI Taxonomy" id="42251"/>
    <lineage>
        <taxon>Eukaryota</taxon>
        <taxon>Fungi</taxon>
        <taxon>Dikarya</taxon>
        <taxon>Ascomycota</taxon>
        <taxon>Pezizomycotina</taxon>
        <taxon>Pezizomycetes</taxon>
        <taxon>Pezizales</taxon>
        <taxon>Tuberaceae</taxon>
        <taxon>Tuber</taxon>
    </lineage>
</organism>
<dbReference type="InterPro" id="IPR003903">
    <property type="entry name" value="UIM_dom"/>
</dbReference>
<dbReference type="InterPro" id="IPR039301">
    <property type="entry name" value="Sip5/DA2"/>
</dbReference>
<comment type="caution">
    <text evidence="3">The sequence shown here is derived from an EMBL/GenBank/DDBJ whole genome shotgun (WGS) entry which is preliminary data.</text>
</comment>
<proteinExistence type="inferred from homology"/>
<keyword evidence="4" id="KW-1185">Reference proteome</keyword>
<protein>
    <recommendedName>
        <fullName evidence="5">Protein sip5</fullName>
    </recommendedName>
</protein>
<feature type="compositionally biased region" description="Basic and acidic residues" evidence="2">
    <location>
        <begin position="658"/>
        <end position="671"/>
    </location>
</feature>
<dbReference type="EMBL" id="NESQ01000026">
    <property type="protein sequence ID" value="PUU82550.1"/>
    <property type="molecule type" value="Genomic_DNA"/>
</dbReference>
<dbReference type="PROSITE" id="PS50330">
    <property type="entry name" value="UIM"/>
    <property type="match status" value="1"/>
</dbReference>
<evidence type="ECO:0000256" key="1">
    <source>
        <dbReference type="ARBA" id="ARBA00010402"/>
    </source>
</evidence>
<feature type="compositionally biased region" description="Gly residues" evidence="2">
    <location>
        <begin position="643"/>
        <end position="653"/>
    </location>
</feature>
<dbReference type="OrthoDB" id="21471at2759"/>
<gene>
    <name evidence="3" type="ORF">B9Z19DRAFT_1120588</name>
</gene>
<comment type="similarity">
    <text evidence="1">Belongs to the SIP5 family.</text>
</comment>
<accession>A0A2T7A4C9</accession>
<dbReference type="STRING" id="42251.A0A2T7A4C9"/>